<feature type="compositionally biased region" description="Basic residues" evidence="5">
    <location>
        <begin position="12"/>
        <end position="21"/>
    </location>
</feature>
<comment type="caution">
    <text evidence="6">The sequence shown here is derived from an EMBL/GenBank/DDBJ whole genome shotgun (WGS) entry which is preliminary data.</text>
</comment>
<dbReference type="InterPro" id="IPR001380">
    <property type="entry name" value="Ribosomal_eL13"/>
</dbReference>
<keyword evidence="2 4" id="KW-0689">Ribosomal protein</keyword>
<evidence type="ECO:0000313" key="8">
    <source>
        <dbReference type="Proteomes" id="UP000751190"/>
    </source>
</evidence>
<evidence type="ECO:0000256" key="5">
    <source>
        <dbReference type="SAM" id="MobiDB-lite"/>
    </source>
</evidence>
<keyword evidence="8" id="KW-1185">Reference proteome</keyword>
<dbReference type="Proteomes" id="UP000751190">
    <property type="component" value="Unassembled WGS sequence"/>
</dbReference>
<name>A0A8J5X2Z9_DIALT</name>
<dbReference type="PROSITE" id="PS01104">
    <property type="entry name" value="RIBOSOMAL_L13E"/>
    <property type="match status" value="1"/>
</dbReference>
<dbReference type="Pfam" id="PF01294">
    <property type="entry name" value="Ribosomal_L13e"/>
    <property type="match status" value="1"/>
</dbReference>
<dbReference type="GO" id="GO:0003723">
    <property type="term" value="F:RNA binding"/>
    <property type="evidence" value="ECO:0007669"/>
    <property type="project" value="TreeGrafter"/>
</dbReference>
<dbReference type="InterPro" id="IPR018256">
    <property type="entry name" value="Ribosomal_eL13_CS"/>
</dbReference>
<accession>A0A8J5X2Z9</accession>
<keyword evidence="3 4" id="KW-0687">Ribonucleoprotein</keyword>
<dbReference type="GO" id="GO:0006412">
    <property type="term" value="P:translation"/>
    <property type="evidence" value="ECO:0007669"/>
    <property type="project" value="InterPro"/>
</dbReference>
<gene>
    <name evidence="7" type="ORF">KFE25_004517</name>
    <name evidence="6" type="ORF">KFE25_013846</name>
</gene>
<sequence>MDRVKTWFNQPARKHRRRVARQAKNAAMHPRPTGGLLRPIVHAPTVRYNMKVRKGRGFTLEELKAAGIARKVARSVGIAVDHRRKNHSVESLQENTQRLKVYKEKLIIFPGKGNLLGLEKATAAEIEQGVQQVKGDPLPIVRPAAEVQYRAVEAKEESVYHTLRVIRSDTRLEGLRTKRRKEKADEAAAEKK</sequence>
<evidence type="ECO:0000256" key="1">
    <source>
        <dbReference type="ARBA" id="ARBA00005640"/>
    </source>
</evidence>
<dbReference type="PANTHER" id="PTHR11722">
    <property type="entry name" value="60S RIBOSOMAL PROTEIN L13"/>
    <property type="match status" value="1"/>
</dbReference>
<comment type="similarity">
    <text evidence="1 4">Belongs to the eukaryotic ribosomal protein eL13 family.</text>
</comment>
<dbReference type="HAMAP" id="MF_00499">
    <property type="entry name" value="Ribosomal_eL13"/>
    <property type="match status" value="1"/>
</dbReference>
<dbReference type="AlphaFoldDB" id="A0A8J5X2Z9"/>
<dbReference type="OMA" id="RYHTEAS"/>
<feature type="region of interest" description="Disordered" evidence="5">
    <location>
        <begin position="1"/>
        <end position="38"/>
    </location>
</feature>
<dbReference type="EMBL" id="JAGTXO010000087">
    <property type="protein sequence ID" value="KAG8457036.1"/>
    <property type="molecule type" value="Genomic_DNA"/>
</dbReference>
<reference evidence="6" key="1">
    <citation type="submission" date="2021-05" db="EMBL/GenBank/DDBJ databases">
        <title>The genome of the haptophyte Pavlova lutheri (Diacronema luteri, Pavlovales) - a model for lipid biosynthesis in eukaryotic algae.</title>
        <authorList>
            <person name="Hulatt C.J."/>
            <person name="Posewitz M.C."/>
        </authorList>
    </citation>
    <scope>NUCLEOTIDE SEQUENCE</scope>
    <source>
        <strain evidence="6">NIVA-4/92</strain>
    </source>
</reference>
<evidence type="ECO:0000313" key="6">
    <source>
        <dbReference type="EMBL" id="KAG8457036.1"/>
    </source>
</evidence>
<evidence type="ECO:0000256" key="3">
    <source>
        <dbReference type="ARBA" id="ARBA00023274"/>
    </source>
</evidence>
<dbReference type="GO" id="GO:0022625">
    <property type="term" value="C:cytosolic large ribosomal subunit"/>
    <property type="evidence" value="ECO:0007669"/>
    <property type="project" value="TreeGrafter"/>
</dbReference>
<dbReference type="GO" id="GO:0003735">
    <property type="term" value="F:structural constituent of ribosome"/>
    <property type="evidence" value="ECO:0007669"/>
    <property type="project" value="InterPro"/>
</dbReference>
<dbReference type="OrthoDB" id="10264538at2759"/>
<evidence type="ECO:0000313" key="7">
    <source>
        <dbReference type="EMBL" id="KAG8458376.1"/>
    </source>
</evidence>
<protein>
    <recommendedName>
        <fullName evidence="4">60S ribosomal protein L13</fullName>
    </recommendedName>
</protein>
<evidence type="ECO:0000256" key="2">
    <source>
        <dbReference type="ARBA" id="ARBA00022980"/>
    </source>
</evidence>
<dbReference type="EMBL" id="JAGTXO010000052">
    <property type="protein sequence ID" value="KAG8458376.1"/>
    <property type="molecule type" value="Genomic_DNA"/>
</dbReference>
<evidence type="ECO:0000256" key="4">
    <source>
        <dbReference type="RuleBase" id="RU000572"/>
    </source>
</evidence>
<dbReference type="Gene3D" id="1.20.5.110">
    <property type="match status" value="1"/>
</dbReference>
<dbReference type="PANTHER" id="PTHR11722:SF0">
    <property type="entry name" value="LARGE RIBOSOMAL SUBUNIT PROTEIN EL13"/>
    <property type="match status" value="1"/>
</dbReference>
<proteinExistence type="inferred from homology"/>
<organism evidence="6 8">
    <name type="scientific">Diacronema lutheri</name>
    <name type="common">Unicellular marine alga</name>
    <name type="synonym">Monochrysis lutheri</name>
    <dbReference type="NCBI Taxonomy" id="2081491"/>
    <lineage>
        <taxon>Eukaryota</taxon>
        <taxon>Haptista</taxon>
        <taxon>Haptophyta</taxon>
        <taxon>Pavlovophyceae</taxon>
        <taxon>Pavlovales</taxon>
        <taxon>Pavlovaceae</taxon>
        <taxon>Diacronema</taxon>
    </lineage>
</organism>